<reference evidence="2" key="1">
    <citation type="journal article" date="2021" name="PeerJ">
        <title>Extensive microbial diversity within the chicken gut microbiome revealed by metagenomics and culture.</title>
        <authorList>
            <person name="Gilroy R."/>
            <person name="Ravi A."/>
            <person name="Getino M."/>
            <person name="Pursley I."/>
            <person name="Horton D.L."/>
            <person name="Alikhan N.F."/>
            <person name="Baker D."/>
            <person name="Gharbi K."/>
            <person name="Hall N."/>
            <person name="Watson M."/>
            <person name="Adriaenssens E.M."/>
            <person name="Foster-Nyarko E."/>
            <person name="Jarju S."/>
            <person name="Secka A."/>
            <person name="Antonio M."/>
            <person name="Oren A."/>
            <person name="Chaudhuri R.R."/>
            <person name="La Ragione R."/>
            <person name="Hildebrand F."/>
            <person name="Pallen M.J."/>
        </authorList>
    </citation>
    <scope>NUCLEOTIDE SEQUENCE</scope>
    <source>
        <strain evidence="2">CHK199-9574</strain>
    </source>
</reference>
<feature type="transmembrane region" description="Helical" evidence="1">
    <location>
        <begin position="83"/>
        <end position="104"/>
    </location>
</feature>
<protein>
    <submittedName>
        <fullName evidence="2">Uncharacterized protein</fullName>
    </submittedName>
</protein>
<keyword evidence="1" id="KW-0472">Membrane</keyword>
<organism evidence="2 3">
    <name type="scientific">Candidatus Borkfalkia excrementavium</name>
    <dbReference type="NCBI Taxonomy" id="2838505"/>
    <lineage>
        <taxon>Bacteria</taxon>
        <taxon>Bacillati</taxon>
        <taxon>Bacillota</taxon>
        <taxon>Clostridia</taxon>
        <taxon>Christensenellales</taxon>
        <taxon>Christensenellaceae</taxon>
        <taxon>Candidatus Borkfalkia</taxon>
    </lineage>
</organism>
<keyword evidence="1" id="KW-1133">Transmembrane helix</keyword>
<dbReference type="EMBL" id="DXCO01000035">
    <property type="protein sequence ID" value="HIY78433.1"/>
    <property type="molecule type" value="Genomic_DNA"/>
</dbReference>
<accession>A0A9D2CF33</accession>
<name>A0A9D2CF33_9FIRM</name>
<keyword evidence="1" id="KW-0812">Transmembrane</keyword>
<comment type="caution">
    <text evidence="2">The sequence shown here is derived from an EMBL/GenBank/DDBJ whole genome shotgun (WGS) entry which is preliminary data.</text>
</comment>
<proteinExistence type="predicted"/>
<evidence type="ECO:0000313" key="3">
    <source>
        <dbReference type="Proteomes" id="UP000824135"/>
    </source>
</evidence>
<evidence type="ECO:0000313" key="2">
    <source>
        <dbReference type="EMBL" id="HIY78433.1"/>
    </source>
</evidence>
<reference evidence="2" key="2">
    <citation type="submission" date="2021-04" db="EMBL/GenBank/DDBJ databases">
        <authorList>
            <person name="Gilroy R."/>
        </authorList>
    </citation>
    <scope>NUCLEOTIDE SEQUENCE</scope>
    <source>
        <strain evidence="2">CHK199-9574</strain>
    </source>
</reference>
<evidence type="ECO:0000256" key="1">
    <source>
        <dbReference type="SAM" id="Phobius"/>
    </source>
</evidence>
<gene>
    <name evidence="2" type="ORF">H9728_05250</name>
</gene>
<dbReference type="AlphaFoldDB" id="A0A9D2CF33"/>
<feature type="transmembrane region" description="Helical" evidence="1">
    <location>
        <begin position="53"/>
        <end position="71"/>
    </location>
</feature>
<dbReference type="Proteomes" id="UP000824135">
    <property type="component" value="Unassembled WGS sequence"/>
</dbReference>
<sequence>MKNEKDKKLIYSYSAPTEDERREVESIRKMYLDPEKENDKLTRLRKLNARVKNTAMCVSLSVGIAGVLLFGGGMSLTLRQVNYVWGIILSLIGIVPIAIAYPVYNALLKRGKKKYGEEILRLSGEILNEKK</sequence>